<evidence type="ECO:0000256" key="2">
    <source>
        <dbReference type="ARBA" id="ARBA00022475"/>
    </source>
</evidence>
<name>A0AA38I2D9_9CUCU</name>
<keyword evidence="7 8" id="KW-0807">Transducer</keyword>
<dbReference type="GO" id="GO:0030424">
    <property type="term" value="C:axon"/>
    <property type="evidence" value="ECO:0007669"/>
    <property type="project" value="TreeGrafter"/>
</dbReference>
<keyword evidence="5 8" id="KW-0472">Membrane</keyword>
<reference evidence="9" key="1">
    <citation type="journal article" date="2023" name="G3 (Bethesda)">
        <title>Whole genome assemblies of Zophobas morio and Tenebrio molitor.</title>
        <authorList>
            <person name="Kaur S."/>
            <person name="Stinson S.A."/>
            <person name="diCenzo G.C."/>
        </authorList>
    </citation>
    <scope>NUCLEOTIDE SEQUENCE</scope>
    <source>
        <strain evidence="9">QUZm001</strain>
    </source>
</reference>
<dbReference type="GO" id="GO:0007165">
    <property type="term" value="P:signal transduction"/>
    <property type="evidence" value="ECO:0007669"/>
    <property type="project" value="UniProtKB-KW"/>
</dbReference>
<dbReference type="GO" id="GO:0007635">
    <property type="term" value="P:chemosensory behavior"/>
    <property type="evidence" value="ECO:0007669"/>
    <property type="project" value="TreeGrafter"/>
</dbReference>
<comment type="function">
    <text evidence="8">Gustatory receptor which mediates acceptance or avoidance behavior, depending on its substrates.</text>
</comment>
<feature type="transmembrane region" description="Helical" evidence="8">
    <location>
        <begin position="246"/>
        <end position="269"/>
    </location>
</feature>
<keyword evidence="4 8" id="KW-1133">Transmembrane helix</keyword>
<evidence type="ECO:0000256" key="1">
    <source>
        <dbReference type="ARBA" id="ARBA00004651"/>
    </source>
</evidence>
<evidence type="ECO:0000313" key="10">
    <source>
        <dbReference type="Proteomes" id="UP001168821"/>
    </source>
</evidence>
<organism evidence="9 10">
    <name type="scientific">Zophobas morio</name>
    <dbReference type="NCBI Taxonomy" id="2755281"/>
    <lineage>
        <taxon>Eukaryota</taxon>
        <taxon>Metazoa</taxon>
        <taxon>Ecdysozoa</taxon>
        <taxon>Arthropoda</taxon>
        <taxon>Hexapoda</taxon>
        <taxon>Insecta</taxon>
        <taxon>Pterygota</taxon>
        <taxon>Neoptera</taxon>
        <taxon>Endopterygota</taxon>
        <taxon>Coleoptera</taxon>
        <taxon>Polyphaga</taxon>
        <taxon>Cucujiformia</taxon>
        <taxon>Tenebrionidae</taxon>
        <taxon>Zophobas</taxon>
    </lineage>
</organism>
<dbReference type="PANTHER" id="PTHR21143">
    <property type="entry name" value="INVERTEBRATE GUSTATORY RECEPTOR"/>
    <property type="match status" value="1"/>
</dbReference>
<feature type="transmembrane region" description="Helical" evidence="8">
    <location>
        <begin position="356"/>
        <end position="378"/>
    </location>
</feature>
<dbReference type="GO" id="GO:0043025">
    <property type="term" value="C:neuronal cell body"/>
    <property type="evidence" value="ECO:0007669"/>
    <property type="project" value="TreeGrafter"/>
</dbReference>
<dbReference type="PANTHER" id="PTHR21143:SF133">
    <property type="entry name" value="GUSTATORY AND PHEROMONE RECEPTOR 32A-RELATED"/>
    <property type="match status" value="1"/>
</dbReference>
<gene>
    <name evidence="9" type="ORF">Zmor_019731</name>
</gene>
<evidence type="ECO:0000256" key="6">
    <source>
        <dbReference type="ARBA" id="ARBA00023170"/>
    </source>
</evidence>
<protein>
    <recommendedName>
        <fullName evidence="8">Gustatory receptor</fullName>
    </recommendedName>
</protein>
<evidence type="ECO:0000256" key="8">
    <source>
        <dbReference type="RuleBase" id="RU363108"/>
    </source>
</evidence>
<keyword evidence="3 8" id="KW-0812">Transmembrane</keyword>
<feature type="transmembrane region" description="Helical" evidence="8">
    <location>
        <begin position="78"/>
        <end position="99"/>
    </location>
</feature>
<keyword evidence="6 8" id="KW-0675">Receptor</keyword>
<dbReference type="Pfam" id="PF08395">
    <property type="entry name" value="7tm_7"/>
    <property type="match status" value="1"/>
</dbReference>
<accession>A0AA38I2D9</accession>
<dbReference type="EMBL" id="JALNTZ010000006">
    <property type="protein sequence ID" value="KAJ3647881.1"/>
    <property type="molecule type" value="Genomic_DNA"/>
</dbReference>
<evidence type="ECO:0000256" key="3">
    <source>
        <dbReference type="ARBA" id="ARBA00022692"/>
    </source>
</evidence>
<keyword evidence="10" id="KW-1185">Reference proteome</keyword>
<keyword evidence="2 8" id="KW-1003">Cell membrane</keyword>
<comment type="subcellular location">
    <subcellularLocation>
        <location evidence="1 8">Cell membrane</location>
        <topology evidence="1 8">Multi-pass membrane protein</topology>
    </subcellularLocation>
</comment>
<dbReference type="GO" id="GO:0050909">
    <property type="term" value="P:sensory perception of taste"/>
    <property type="evidence" value="ECO:0007669"/>
    <property type="project" value="InterPro"/>
</dbReference>
<dbReference type="Proteomes" id="UP001168821">
    <property type="component" value="Unassembled WGS sequence"/>
</dbReference>
<feature type="transmembrane region" description="Helical" evidence="8">
    <location>
        <begin position="132"/>
        <end position="152"/>
    </location>
</feature>
<proteinExistence type="inferred from homology"/>
<dbReference type="GO" id="GO:0008049">
    <property type="term" value="P:male courtship behavior"/>
    <property type="evidence" value="ECO:0007669"/>
    <property type="project" value="TreeGrafter"/>
</dbReference>
<dbReference type="GO" id="GO:0005886">
    <property type="term" value="C:plasma membrane"/>
    <property type="evidence" value="ECO:0007669"/>
    <property type="project" value="UniProtKB-SubCell"/>
</dbReference>
<dbReference type="AlphaFoldDB" id="A0AA38I2D9"/>
<comment type="caution">
    <text evidence="9">The sequence shown here is derived from an EMBL/GenBank/DDBJ whole genome shotgun (WGS) entry which is preliminary data.</text>
</comment>
<comment type="similarity">
    <text evidence="8">Belongs to the insect chemoreceptor superfamily. Gustatory receptor (GR) family.</text>
</comment>
<dbReference type="InterPro" id="IPR013604">
    <property type="entry name" value="7TM_chemorcpt"/>
</dbReference>
<evidence type="ECO:0000256" key="4">
    <source>
        <dbReference type="ARBA" id="ARBA00022989"/>
    </source>
</evidence>
<comment type="caution">
    <text evidence="8">Lacks conserved residue(s) required for the propagation of feature annotation.</text>
</comment>
<feature type="transmembrane region" description="Helical" evidence="8">
    <location>
        <begin position="43"/>
        <end position="66"/>
    </location>
</feature>
<evidence type="ECO:0000256" key="7">
    <source>
        <dbReference type="ARBA" id="ARBA00023224"/>
    </source>
</evidence>
<evidence type="ECO:0000256" key="5">
    <source>
        <dbReference type="ARBA" id="ARBA00023136"/>
    </source>
</evidence>
<feature type="transmembrane region" description="Helical" evidence="8">
    <location>
        <begin position="167"/>
        <end position="189"/>
    </location>
</feature>
<sequence length="384" mass="43470">MSTNFFRRFLSTVNLLLIHGQIVGLVTFTYDKKKFQSCAWRKLYSVFLILVHLAFMSFCMYVIPTITGAPSIYKNTGYIIMVANAAYAVTVWSSSILGGDSYIKLLGKMIDFDVQLQTSCVIIDYNKARKRVAFHLLGRYVFVTILCVYYHFSQARSQFPEKVTEIAAIFLIFFNSAICYQATELVTILKTRFMLLNKQITSLVDSSNITVPKIDTKQTQKDFAILCKVCTLHHHLSKCVRFFNQAFGVILLAMFAVSFICIVLCLFYTSVALQKTVLNWDEVFCTAAASVPFIVDSIFVCHVCYTTIEEADKAGELIHRIETEDHDTIDEIEMFSLQIANEEVEFSAAGFFPVNYTLVFSIIGGVTTYIIILIQLSATIGKDH</sequence>
<evidence type="ECO:0000313" key="9">
    <source>
        <dbReference type="EMBL" id="KAJ3647881.1"/>
    </source>
</evidence>
<dbReference type="GO" id="GO:0030425">
    <property type="term" value="C:dendrite"/>
    <property type="evidence" value="ECO:0007669"/>
    <property type="project" value="TreeGrafter"/>
</dbReference>